<dbReference type="OrthoDB" id="9780943at2"/>
<name>A0A9X0YQL8_9BACI</name>
<feature type="chain" id="PRO_5040803594" evidence="2">
    <location>
        <begin position="23"/>
        <end position="332"/>
    </location>
</feature>
<evidence type="ECO:0000256" key="1">
    <source>
        <dbReference type="ARBA" id="ARBA00006987"/>
    </source>
</evidence>
<protein>
    <submittedName>
        <fullName evidence="3">Tricarboxylic transport membrane protein</fullName>
    </submittedName>
</protein>
<dbReference type="EMBL" id="JAGGMB010000003">
    <property type="protein sequence ID" value="MBP2076908.1"/>
    <property type="molecule type" value="Genomic_DNA"/>
</dbReference>
<dbReference type="Proteomes" id="UP001138793">
    <property type="component" value="Unassembled WGS sequence"/>
</dbReference>
<feature type="signal peptide" evidence="2">
    <location>
        <begin position="1"/>
        <end position="22"/>
    </location>
</feature>
<sequence length="332" mass="36728">MRKIFILIVSMFILLTACSQTASTVSNEDKEWKPKRPIEMVAPARAGGGWDTFARVISNVIMEQEFMEQSIGVINKPGGTGAVGWAYIQKIQDPHTIFTTSTTMVFSMLAGNSQYSWDDMTPIANLAADYGIIAVREDAPWDSLTELMDDFKENPEKFTVAGGNTPGGFDHVQFISLAMEAGIQLEDISYVTDQSSGGLPILLNGTVDVLSSKLGSGVVEQYRAGEIKILAVLSEERLEADSVSQFPTAVEQGYDTVFINWRGVYGPGGMTEAQVAYYEDVMRQVSESDQFAAIRDQFGWEEMFMGSEEYTEFIRQEVESNSKIMEELGLLN</sequence>
<dbReference type="Gene3D" id="3.40.190.150">
    <property type="entry name" value="Bordetella uptake gene, domain 1"/>
    <property type="match status" value="1"/>
</dbReference>
<gene>
    <name evidence="3" type="ORF">J2Z64_001139</name>
</gene>
<dbReference type="Gene3D" id="3.40.190.10">
    <property type="entry name" value="Periplasmic binding protein-like II"/>
    <property type="match status" value="1"/>
</dbReference>
<dbReference type="PROSITE" id="PS51257">
    <property type="entry name" value="PROKAR_LIPOPROTEIN"/>
    <property type="match status" value="1"/>
</dbReference>
<dbReference type="CDD" id="cd07012">
    <property type="entry name" value="PBP2_Bug_TTT"/>
    <property type="match status" value="1"/>
</dbReference>
<evidence type="ECO:0000313" key="4">
    <source>
        <dbReference type="Proteomes" id="UP001138793"/>
    </source>
</evidence>
<dbReference type="InterPro" id="IPR042100">
    <property type="entry name" value="Bug_dom1"/>
</dbReference>
<comment type="similarity">
    <text evidence="1">Belongs to the UPF0065 (bug) family.</text>
</comment>
<comment type="caution">
    <text evidence="3">The sequence shown here is derived from an EMBL/GenBank/DDBJ whole genome shotgun (WGS) entry which is preliminary data.</text>
</comment>
<keyword evidence="4" id="KW-1185">Reference proteome</keyword>
<dbReference type="InterPro" id="IPR005064">
    <property type="entry name" value="BUG"/>
</dbReference>
<evidence type="ECO:0000313" key="3">
    <source>
        <dbReference type="EMBL" id="MBP2076908.1"/>
    </source>
</evidence>
<dbReference type="AlphaFoldDB" id="A0A9X0YQL8"/>
<keyword evidence="2" id="KW-0732">Signal</keyword>
<proteinExistence type="inferred from homology"/>
<accession>A0A9X0YQL8</accession>
<dbReference type="RefSeq" id="WP_149473042.1">
    <property type="nucleotide sequence ID" value="NZ_JAGGMB010000003.1"/>
</dbReference>
<dbReference type="PANTHER" id="PTHR42928:SF3">
    <property type="entry name" value="UPF0065 PROTEIN YFLP"/>
    <property type="match status" value="1"/>
</dbReference>
<dbReference type="Pfam" id="PF03401">
    <property type="entry name" value="TctC"/>
    <property type="match status" value="1"/>
</dbReference>
<dbReference type="PANTHER" id="PTHR42928">
    <property type="entry name" value="TRICARBOXYLATE-BINDING PROTEIN"/>
    <property type="match status" value="1"/>
</dbReference>
<organism evidence="3 4">
    <name type="scientific">Oceanobacillus polygoni</name>
    <dbReference type="NCBI Taxonomy" id="1235259"/>
    <lineage>
        <taxon>Bacteria</taxon>
        <taxon>Bacillati</taxon>
        <taxon>Bacillota</taxon>
        <taxon>Bacilli</taxon>
        <taxon>Bacillales</taxon>
        <taxon>Bacillaceae</taxon>
        <taxon>Oceanobacillus</taxon>
    </lineage>
</organism>
<dbReference type="PIRSF" id="PIRSF017082">
    <property type="entry name" value="YflP"/>
    <property type="match status" value="1"/>
</dbReference>
<reference evidence="3" key="1">
    <citation type="submission" date="2021-03" db="EMBL/GenBank/DDBJ databases">
        <title>Genomic Encyclopedia of Type Strains, Phase IV (KMG-IV): sequencing the most valuable type-strain genomes for metagenomic binning, comparative biology and taxonomic classification.</title>
        <authorList>
            <person name="Goeker M."/>
        </authorList>
    </citation>
    <scope>NUCLEOTIDE SEQUENCE</scope>
    <source>
        <strain evidence="3">DSM 107338</strain>
    </source>
</reference>
<evidence type="ECO:0000256" key="2">
    <source>
        <dbReference type="SAM" id="SignalP"/>
    </source>
</evidence>